<organism evidence="1 2">
    <name type="scientific">Mugilogobius chulae</name>
    <name type="common">yellowstripe goby</name>
    <dbReference type="NCBI Taxonomy" id="88201"/>
    <lineage>
        <taxon>Eukaryota</taxon>
        <taxon>Metazoa</taxon>
        <taxon>Chordata</taxon>
        <taxon>Craniata</taxon>
        <taxon>Vertebrata</taxon>
        <taxon>Euteleostomi</taxon>
        <taxon>Actinopterygii</taxon>
        <taxon>Neopterygii</taxon>
        <taxon>Teleostei</taxon>
        <taxon>Neoteleostei</taxon>
        <taxon>Acanthomorphata</taxon>
        <taxon>Gobiaria</taxon>
        <taxon>Gobiiformes</taxon>
        <taxon>Gobioidei</taxon>
        <taxon>Gobiidae</taxon>
        <taxon>Gobionellinae</taxon>
        <taxon>Mugilogobius</taxon>
    </lineage>
</organism>
<dbReference type="AlphaFoldDB" id="A0AAW0MPJ6"/>
<dbReference type="Proteomes" id="UP001460270">
    <property type="component" value="Unassembled WGS sequence"/>
</dbReference>
<accession>A0AAW0MPJ6</accession>
<dbReference type="EMBL" id="JBBPFD010000028">
    <property type="protein sequence ID" value="KAK7881075.1"/>
    <property type="molecule type" value="Genomic_DNA"/>
</dbReference>
<sequence>MSDPVRAAWCQFCHQTPPGDLESLHQLEAILPEYEHTVCSYETLEEGGFKVSIKLKINEEQAVHQWLEAFQDSSKTTWRVLKTYPTIDRTVRNKYRIDLRCHQMRRRSNSKKNTSCPAVLYLILKRETFSNNRKSRSPDPHVQNHLTFHINIRNTHNHECSEALQHREVSQETVNKLIQLFLTGHSPTSAHKTLKCNLQEELGENYALALTDRSIYPDLHYCFRLYYKTFKRRCRKKELTAPWCFPSIQDLQSHSVVFTNQEQSPDISTDQSPSSPQEQDDLKIQLWNMCEGLLEKLKSNEAFLEPIKAMLSSYQQMKTDSEIISALHMFGRAYPTESSSNQLKTPLDIVWRMMQPQDMKAEQQNPK</sequence>
<proteinExistence type="predicted"/>
<keyword evidence="2" id="KW-1185">Reference proteome</keyword>
<evidence type="ECO:0000313" key="2">
    <source>
        <dbReference type="Proteomes" id="UP001460270"/>
    </source>
</evidence>
<gene>
    <name evidence="1" type="ORF">WMY93_032325</name>
</gene>
<evidence type="ECO:0000313" key="1">
    <source>
        <dbReference type="EMBL" id="KAK7881075.1"/>
    </source>
</evidence>
<dbReference type="PANTHER" id="PTHR35385">
    <property type="entry name" value="PROTEIN B, PUTATIVE-RELATED-RELATED"/>
    <property type="match status" value="1"/>
</dbReference>
<comment type="caution">
    <text evidence="1">The sequence shown here is derived from an EMBL/GenBank/DDBJ whole genome shotgun (WGS) entry which is preliminary data.</text>
</comment>
<dbReference type="PANTHER" id="PTHR35385:SF2">
    <property type="entry name" value="PROTEIN B, PUTATIVE-RELATED"/>
    <property type="match status" value="1"/>
</dbReference>
<reference evidence="2" key="1">
    <citation type="submission" date="2024-04" db="EMBL/GenBank/DDBJ databases">
        <title>Salinicola lusitanus LLJ914,a marine bacterium isolated from the Okinawa Trough.</title>
        <authorList>
            <person name="Li J."/>
        </authorList>
    </citation>
    <scope>NUCLEOTIDE SEQUENCE [LARGE SCALE GENOMIC DNA]</scope>
</reference>
<protein>
    <submittedName>
        <fullName evidence="1">Uncharacterized protein</fullName>
    </submittedName>
</protein>
<name>A0AAW0MPJ6_9GOBI</name>